<dbReference type="Proteomes" id="UP000441523">
    <property type="component" value="Unassembled WGS sequence"/>
</dbReference>
<dbReference type="EMBL" id="VZZJ01000018">
    <property type="protein sequence ID" value="KAB1071609.1"/>
    <property type="molecule type" value="Genomic_DNA"/>
</dbReference>
<accession>A0A6N6MN69</accession>
<keyword evidence="3" id="KW-1185">Reference proteome</keyword>
<evidence type="ECO:0000256" key="1">
    <source>
        <dbReference type="SAM" id="MobiDB-lite"/>
    </source>
</evidence>
<gene>
    <name evidence="2" type="ORF">F6X51_18765</name>
</gene>
<protein>
    <recommendedName>
        <fullName evidence="4">Copper chaperone PCu(A)C</fullName>
    </recommendedName>
</protein>
<feature type="region of interest" description="Disordered" evidence="1">
    <location>
        <begin position="95"/>
        <end position="120"/>
    </location>
</feature>
<proteinExistence type="predicted"/>
<evidence type="ECO:0000313" key="3">
    <source>
        <dbReference type="Proteomes" id="UP000441523"/>
    </source>
</evidence>
<dbReference type="AlphaFoldDB" id="A0A6N6MN69"/>
<reference evidence="2 3" key="1">
    <citation type="submission" date="2019-09" db="EMBL/GenBank/DDBJ databases">
        <title>YIM 132548 draft genome.</title>
        <authorList>
            <person name="Jiang L."/>
        </authorList>
    </citation>
    <scope>NUCLEOTIDE SEQUENCE [LARGE SCALE GENOMIC DNA]</scope>
    <source>
        <strain evidence="2 3">YIM 132548</strain>
    </source>
</reference>
<dbReference type="RefSeq" id="WP_150965204.1">
    <property type="nucleotide sequence ID" value="NZ_VZZJ01000018.1"/>
</dbReference>
<sequence length="120" mass="12184">MRTTTLALAAGLWTLPASGHEAAGRHGGRVADAGVFHVELVTRPEGVDVYLSDAREAPVPVAGFRGTAILVVAGKPARIPLVPAEGNRLSGRAALAPGERPRGAVQITAPDGATASGSFR</sequence>
<comment type="caution">
    <text evidence="2">The sequence shown here is derived from an EMBL/GenBank/DDBJ whole genome shotgun (WGS) entry which is preliminary data.</text>
</comment>
<name>A0A6N6MN69_9HYPH</name>
<evidence type="ECO:0000313" key="2">
    <source>
        <dbReference type="EMBL" id="KAB1071609.1"/>
    </source>
</evidence>
<organism evidence="2 3">
    <name type="scientific">Methylobacterium planeticum</name>
    <dbReference type="NCBI Taxonomy" id="2615211"/>
    <lineage>
        <taxon>Bacteria</taxon>
        <taxon>Pseudomonadati</taxon>
        <taxon>Pseudomonadota</taxon>
        <taxon>Alphaproteobacteria</taxon>
        <taxon>Hyphomicrobiales</taxon>
        <taxon>Methylobacteriaceae</taxon>
        <taxon>Methylobacterium</taxon>
    </lineage>
</organism>
<evidence type="ECO:0008006" key="4">
    <source>
        <dbReference type="Google" id="ProtNLM"/>
    </source>
</evidence>